<reference evidence="2 3" key="1">
    <citation type="journal article" date="2024" name="J Genomics">
        <title>Draft genome sequencing and assembly of Favolaschia claudopus CIRM-BRFM 2984 isolated from oak limbs.</title>
        <authorList>
            <person name="Navarro D."/>
            <person name="Drula E."/>
            <person name="Chaduli D."/>
            <person name="Cazenave R."/>
            <person name="Ahrendt S."/>
            <person name="Wang J."/>
            <person name="Lipzen A."/>
            <person name="Daum C."/>
            <person name="Barry K."/>
            <person name="Grigoriev I.V."/>
            <person name="Favel A."/>
            <person name="Rosso M.N."/>
            <person name="Martin F."/>
        </authorList>
    </citation>
    <scope>NUCLEOTIDE SEQUENCE [LARGE SCALE GENOMIC DNA]</scope>
    <source>
        <strain evidence="2 3">CIRM-BRFM 2984</strain>
    </source>
</reference>
<feature type="signal peptide" evidence="1">
    <location>
        <begin position="1"/>
        <end position="19"/>
    </location>
</feature>
<dbReference type="SUPFAM" id="SSF52047">
    <property type="entry name" value="RNI-like"/>
    <property type="match status" value="1"/>
</dbReference>
<keyword evidence="1" id="KW-0732">Signal</keyword>
<evidence type="ECO:0000313" key="3">
    <source>
        <dbReference type="Proteomes" id="UP001362999"/>
    </source>
</evidence>
<feature type="chain" id="PRO_5043339888" description="F-box domain-containing protein" evidence="1">
    <location>
        <begin position="20"/>
        <end position="449"/>
    </location>
</feature>
<sequence>MSALTILSLPNELLIAIAAAGQEDVSTHSPTAQKIEWILSRLCRRLRNTVVGAPTLWTKIEASCDRLKDLDQSQRFSEILRLYLRRSVPLNVAIFLRERVGDSEPLTNWISQVAAEIDRVKSLSVVLASAEDDFIQEFAPLRCLAAPNLLHLEIANISAESTGRCLLGLFSAGAPKLSFARMYGCFPSPIPPWVSTLTHLQIENGSHQHFHDAADEMIYLSLIRTQPISLVHLHLDISMNFNTLPTDYQIHIPSLEFFAVYIDDTESAEYLRDVMDFVDCPALTELVVIGSHGDQLLFVLNMSHFPRASFPVLRSLSLINLDEAGCSCEQDMPHPIKTISSHATPLFPALSSLVIINHCFTPQLVKEIMGTGALPWPSLRTLTLCPSENISGVRSAVGDAVRQTPQSIPILRLSRALLFPLDWFEGRLDAIEVFDPEEVVKPFSGYWHG</sequence>
<dbReference type="EMBL" id="JAWWNJ010000006">
    <property type="protein sequence ID" value="KAK7053985.1"/>
    <property type="molecule type" value="Genomic_DNA"/>
</dbReference>
<dbReference type="AlphaFoldDB" id="A0AAW0DS72"/>
<protein>
    <recommendedName>
        <fullName evidence="4">F-box domain-containing protein</fullName>
    </recommendedName>
</protein>
<keyword evidence="3" id="KW-1185">Reference proteome</keyword>
<dbReference type="InterPro" id="IPR032675">
    <property type="entry name" value="LRR_dom_sf"/>
</dbReference>
<dbReference type="Gene3D" id="3.80.10.10">
    <property type="entry name" value="Ribonuclease Inhibitor"/>
    <property type="match status" value="1"/>
</dbReference>
<name>A0AAW0DS72_9AGAR</name>
<comment type="caution">
    <text evidence="2">The sequence shown here is derived from an EMBL/GenBank/DDBJ whole genome shotgun (WGS) entry which is preliminary data.</text>
</comment>
<proteinExistence type="predicted"/>
<accession>A0AAW0DS72</accession>
<gene>
    <name evidence="2" type="ORF">R3P38DRAFT_2601922</name>
</gene>
<evidence type="ECO:0008006" key="4">
    <source>
        <dbReference type="Google" id="ProtNLM"/>
    </source>
</evidence>
<organism evidence="2 3">
    <name type="scientific">Favolaschia claudopus</name>
    <dbReference type="NCBI Taxonomy" id="2862362"/>
    <lineage>
        <taxon>Eukaryota</taxon>
        <taxon>Fungi</taxon>
        <taxon>Dikarya</taxon>
        <taxon>Basidiomycota</taxon>
        <taxon>Agaricomycotina</taxon>
        <taxon>Agaricomycetes</taxon>
        <taxon>Agaricomycetidae</taxon>
        <taxon>Agaricales</taxon>
        <taxon>Marasmiineae</taxon>
        <taxon>Mycenaceae</taxon>
        <taxon>Favolaschia</taxon>
    </lineage>
</organism>
<dbReference type="Proteomes" id="UP001362999">
    <property type="component" value="Unassembled WGS sequence"/>
</dbReference>
<evidence type="ECO:0000256" key="1">
    <source>
        <dbReference type="SAM" id="SignalP"/>
    </source>
</evidence>
<evidence type="ECO:0000313" key="2">
    <source>
        <dbReference type="EMBL" id="KAK7053985.1"/>
    </source>
</evidence>